<evidence type="ECO:0000313" key="1">
    <source>
        <dbReference type="EMBL" id="ETV75404.1"/>
    </source>
</evidence>
<gene>
    <name evidence="1" type="ORF">H257_10254</name>
</gene>
<reference evidence="1" key="1">
    <citation type="submission" date="2013-12" db="EMBL/GenBank/DDBJ databases">
        <title>The Genome Sequence of Aphanomyces astaci APO3.</title>
        <authorList>
            <consortium name="The Broad Institute Genomics Platform"/>
            <person name="Russ C."/>
            <person name="Tyler B."/>
            <person name="van West P."/>
            <person name="Dieguez-Uribeondo J."/>
            <person name="Young S.K."/>
            <person name="Zeng Q."/>
            <person name="Gargeya S."/>
            <person name="Fitzgerald M."/>
            <person name="Abouelleil A."/>
            <person name="Alvarado L."/>
            <person name="Chapman S.B."/>
            <person name="Gainer-Dewar J."/>
            <person name="Goldberg J."/>
            <person name="Griggs A."/>
            <person name="Gujja S."/>
            <person name="Hansen M."/>
            <person name="Howarth C."/>
            <person name="Imamovic A."/>
            <person name="Ireland A."/>
            <person name="Larimer J."/>
            <person name="McCowan C."/>
            <person name="Murphy C."/>
            <person name="Pearson M."/>
            <person name="Poon T.W."/>
            <person name="Priest M."/>
            <person name="Roberts A."/>
            <person name="Saif S."/>
            <person name="Shea T."/>
            <person name="Sykes S."/>
            <person name="Wortman J."/>
            <person name="Nusbaum C."/>
            <person name="Birren B."/>
        </authorList>
    </citation>
    <scope>NUCLEOTIDE SEQUENCE [LARGE SCALE GENOMIC DNA]</scope>
    <source>
        <strain evidence="1">APO3</strain>
    </source>
</reference>
<dbReference type="VEuPathDB" id="FungiDB:H257_10254"/>
<accession>W4G8M4</accession>
<dbReference type="AlphaFoldDB" id="W4G8M4"/>
<name>W4G8M4_APHAT</name>
<proteinExistence type="predicted"/>
<dbReference type="OrthoDB" id="191287at2759"/>
<dbReference type="EMBL" id="KI913140">
    <property type="protein sequence ID" value="ETV75404.1"/>
    <property type="molecule type" value="Genomic_DNA"/>
</dbReference>
<protein>
    <submittedName>
        <fullName evidence="1">Uncharacterized protein</fullName>
    </submittedName>
</protein>
<dbReference type="GeneID" id="20812250"/>
<organism evidence="1">
    <name type="scientific">Aphanomyces astaci</name>
    <name type="common">Crayfish plague agent</name>
    <dbReference type="NCBI Taxonomy" id="112090"/>
    <lineage>
        <taxon>Eukaryota</taxon>
        <taxon>Sar</taxon>
        <taxon>Stramenopiles</taxon>
        <taxon>Oomycota</taxon>
        <taxon>Saprolegniomycetes</taxon>
        <taxon>Saprolegniales</taxon>
        <taxon>Verrucalvaceae</taxon>
        <taxon>Aphanomyces</taxon>
    </lineage>
</organism>
<dbReference type="RefSeq" id="XP_009835038.1">
    <property type="nucleotide sequence ID" value="XM_009836736.1"/>
</dbReference>
<sequence length="564" mass="61950">MATSSASIADAFRGLNSGEFLCRVMSRTSSSAITVLDGLDKDMATFLHMPLPSPSEHAMKRAFLRTRRAQCRRKAQLEVDSIRATATALASSATTAVHVETLRCASEGYSTEFASCRRSVDQALMTYLLRFYASIEVERRHLLHVQSMERAVCDAALARAKRNLHLDTFALYLESESAGQVQFRRLDATHPQGVRCRRAALDNVKPHGPRMQVVDVYKIENHVVLERFQSVVASLPSPKVKGLFCSVPVAAIERCVAFGMTGDSNPPVFRASWYSNTSKYAQPVATAAAPIQFPKRFSRYSSFDTANSHRCHHETTTQFLALCRVVMQQVAIAPAATSSPFPSPSIDTMYFNAEEEYLVRHGHYVVPEFLIQLEIDEPVSTQVVPLKGTATSTSGLQGENDLAPVLELALLGPHDQLPRPTAFPFESVVAGINNVPAAAPVGPSKGLRKMKPELFGTTAASDCPPTTPDFHVKKQWLLVRTSVVHATVGALHQFWDRMGQAWHLRYRNHNTSSMIRHSNNQLESGDTTVPLSDTKAWSGKAKSVKAKLKAAIIATSGSPYCVGR</sequence>